<dbReference type="InParanoid" id="A0A7G1G5Y7"/>
<dbReference type="GO" id="GO:0098796">
    <property type="term" value="C:membrane protein complex"/>
    <property type="evidence" value="ECO:0007669"/>
    <property type="project" value="UniProtKB-ARBA"/>
</dbReference>
<dbReference type="KEGG" id="ocy:OSSY52_08870"/>
<name>A0A7G1G5Y7_9BACT</name>
<keyword evidence="3" id="KW-0547">Nucleotide-binding</keyword>
<dbReference type="GO" id="GO:0016887">
    <property type="term" value="F:ATP hydrolysis activity"/>
    <property type="evidence" value="ECO:0007669"/>
    <property type="project" value="InterPro"/>
</dbReference>
<evidence type="ECO:0000256" key="4">
    <source>
        <dbReference type="ARBA" id="ARBA00022840"/>
    </source>
</evidence>
<dbReference type="InterPro" id="IPR017911">
    <property type="entry name" value="MacB-like_ATP-bd"/>
</dbReference>
<dbReference type="PANTHER" id="PTHR42798:SF6">
    <property type="entry name" value="CELL DIVISION ATP-BINDING PROTEIN FTSE"/>
    <property type="match status" value="1"/>
</dbReference>
<dbReference type="InterPro" id="IPR027417">
    <property type="entry name" value="P-loop_NTPase"/>
</dbReference>
<keyword evidence="4 6" id="KW-0067">ATP-binding</keyword>
<dbReference type="Pfam" id="PF00005">
    <property type="entry name" value="ABC_tran"/>
    <property type="match status" value="1"/>
</dbReference>
<evidence type="ECO:0000256" key="3">
    <source>
        <dbReference type="ARBA" id="ARBA00022741"/>
    </source>
</evidence>
<keyword evidence="7" id="KW-1185">Reference proteome</keyword>
<dbReference type="AlphaFoldDB" id="A0A7G1G5Y7"/>
<evidence type="ECO:0000259" key="5">
    <source>
        <dbReference type="PROSITE" id="PS50893"/>
    </source>
</evidence>
<dbReference type="InterPro" id="IPR017871">
    <property type="entry name" value="ABC_transporter-like_CS"/>
</dbReference>
<dbReference type="SMART" id="SM00382">
    <property type="entry name" value="AAA"/>
    <property type="match status" value="1"/>
</dbReference>
<dbReference type="EMBL" id="AP018712">
    <property type="protein sequence ID" value="BBE30746.1"/>
    <property type="molecule type" value="Genomic_DNA"/>
</dbReference>
<organism evidence="6 7">
    <name type="scientific">Tepiditoga spiralis</name>
    <dbReference type="NCBI Taxonomy" id="2108365"/>
    <lineage>
        <taxon>Bacteria</taxon>
        <taxon>Thermotogati</taxon>
        <taxon>Thermotogota</taxon>
        <taxon>Thermotogae</taxon>
        <taxon>Petrotogales</taxon>
        <taxon>Petrotogaceae</taxon>
        <taxon>Tepiditoga</taxon>
    </lineage>
</organism>
<dbReference type="PROSITE" id="PS00211">
    <property type="entry name" value="ABC_TRANSPORTER_1"/>
    <property type="match status" value="1"/>
</dbReference>
<evidence type="ECO:0000313" key="7">
    <source>
        <dbReference type="Proteomes" id="UP000516361"/>
    </source>
</evidence>
<dbReference type="SUPFAM" id="SSF52540">
    <property type="entry name" value="P-loop containing nucleoside triphosphate hydrolases"/>
    <property type="match status" value="1"/>
</dbReference>
<sequence>MKVMHLKDIWKIYQMGKIEVNALRGVSLEVNDGDFAIIIGPSGSGKSTLLHILGCLDRPTKGNVFVEDKEVSKMTDSQLAKIRNQKIGFVFQKFNLLGSMSALENVELPMIYAGKHLKERKKKAKELLELVGLGDRLNHKPNELSGGQQQRVAIARALANDPSFLLADEPTGNLDSKSGEEILEIFHTLHKMGKTLVIVTHDPEMVYEGNKTIKLFDGQIEKAEVRDFGNIKRNI</sequence>
<comment type="similarity">
    <text evidence="1">Belongs to the ABC transporter superfamily.</text>
</comment>
<proteinExistence type="inferred from homology"/>
<evidence type="ECO:0000313" key="6">
    <source>
        <dbReference type="EMBL" id="BBE30746.1"/>
    </source>
</evidence>
<evidence type="ECO:0000256" key="1">
    <source>
        <dbReference type="ARBA" id="ARBA00005417"/>
    </source>
</evidence>
<dbReference type="FunFam" id="3.40.50.300:FF:000032">
    <property type="entry name" value="Export ABC transporter ATP-binding protein"/>
    <property type="match status" value="1"/>
</dbReference>
<accession>A0A7G1G5Y7</accession>
<dbReference type="FunCoup" id="A0A7G1G5Y7">
    <property type="interactions" value="357"/>
</dbReference>
<dbReference type="RefSeq" id="WP_190615816.1">
    <property type="nucleotide sequence ID" value="NZ_AP018712.1"/>
</dbReference>
<dbReference type="GO" id="GO:0022857">
    <property type="term" value="F:transmembrane transporter activity"/>
    <property type="evidence" value="ECO:0007669"/>
    <property type="project" value="UniProtKB-ARBA"/>
</dbReference>
<dbReference type="PANTHER" id="PTHR42798">
    <property type="entry name" value="LIPOPROTEIN-RELEASING SYSTEM ATP-BINDING PROTEIN LOLD"/>
    <property type="match status" value="1"/>
</dbReference>
<protein>
    <submittedName>
        <fullName evidence="6">Putative ABC transporter ATP-binding protein</fullName>
    </submittedName>
</protein>
<dbReference type="InterPro" id="IPR003439">
    <property type="entry name" value="ABC_transporter-like_ATP-bd"/>
</dbReference>
<dbReference type="GO" id="GO:0005524">
    <property type="term" value="F:ATP binding"/>
    <property type="evidence" value="ECO:0007669"/>
    <property type="project" value="UniProtKB-KW"/>
</dbReference>
<feature type="domain" description="ABC transporter" evidence="5">
    <location>
        <begin position="4"/>
        <end position="235"/>
    </location>
</feature>
<gene>
    <name evidence="6" type="ORF">OSSY52_08870</name>
</gene>
<dbReference type="PROSITE" id="PS50893">
    <property type="entry name" value="ABC_TRANSPORTER_2"/>
    <property type="match status" value="1"/>
</dbReference>
<keyword evidence="2" id="KW-0813">Transport</keyword>
<evidence type="ECO:0000256" key="2">
    <source>
        <dbReference type="ARBA" id="ARBA00022448"/>
    </source>
</evidence>
<dbReference type="InterPro" id="IPR003593">
    <property type="entry name" value="AAA+_ATPase"/>
</dbReference>
<dbReference type="Gene3D" id="3.40.50.300">
    <property type="entry name" value="P-loop containing nucleotide triphosphate hydrolases"/>
    <property type="match status" value="1"/>
</dbReference>
<dbReference type="Proteomes" id="UP000516361">
    <property type="component" value="Chromosome"/>
</dbReference>
<reference evidence="6 7" key="1">
    <citation type="submission" date="2018-06" db="EMBL/GenBank/DDBJ databases">
        <title>Genome sequencing of Oceanotoga sp. sy52.</title>
        <authorList>
            <person name="Mori K."/>
        </authorList>
    </citation>
    <scope>NUCLEOTIDE SEQUENCE [LARGE SCALE GENOMIC DNA]</scope>
    <source>
        <strain evidence="7">sy52</strain>
    </source>
</reference>
<dbReference type="CDD" id="cd03255">
    <property type="entry name" value="ABC_MJ0796_LolCDE_FtsE"/>
    <property type="match status" value="1"/>
</dbReference>